<sequence length="96" mass="10201">MKLSHLFSTISLLTVSTLLVSTPALADKEFVGRIDARPAGNLGIWTISGQQVEVTEKTDIEPEQGPLVVGACVEVEHDKGVASEIGTIKPEKCGKN</sequence>
<comment type="caution">
    <text evidence="3">The sequence shown here is derived from an EMBL/GenBank/DDBJ whole genome shotgun (WGS) entry which is preliminary data.</text>
</comment>
<dbReference type="RefSeq" id="WP_400882308.1">
    <property type="nucleotide sequence ID" value="NZ_JBIWXY010000002.1"/>
</dbReference>
<feature type="domain" description="DUF5666" evidence="2">
    <location>
        <begin position="32"/>
        <end position="76"/>
    </location>
</feature>
<evidence type="ECO:0000313" key="4">
    <source>
        <dbReference type="Proteomes" id="UP001617669"/>
    </source>
</evidence>
<name>A0ABW8GMM7_9PROT</name>
<evidence type="ECO:0000256" key="1">
    <source>
        <dbReference type="SAM" id="SignalP"/>
    </source>
</evidence>
<keyword evidence="1" id="KW-0732">Signal</keyword>
<dbReference type="Proteomes" id="UP001617669">
    <property type="component" value="Unassembled WGS sequence"/>
</dbReference>
<dbReference type="EMBL" id="JBIWXY010000002">
    <property type="protein sequence ID" value="MFJ5446620.1"/>
    <property type="molecule type" value="Genomic_DNA"/>
</dbReference>
<dbReference type="Pfam" id="PF18914">
    <property type="entry name" value="DUF5666"/>
    <property type="match status" value="1"/>
</dbReference>
<feature type="signal peptide" evidence="1">
    <location>
        <begin position="1"/>
        <end position="26"/>
    </location>
</feature>
<evidence type="ECO:0000313" key="3">
    <source>
        <dbReference type="EMBL" id="MFJ5446620.1"/>
    </source>
</evidence>
<protein>
    <submittedName>
        <fullName evidence="3">DUF5666 domain-containing protein</fullName>
    </submittedName>
</protein>
<keyword evidence="4" id="KW-1185">Reference proteome</keyword>
<organism evidence="3 4">
    <name type="scientific">Methylobacillus methanolivorans</name>
    <dbReference type="NCBI Taxonomy" id="1848927"/>
    <lineage>
        <taxon>Bacteria</taxon>
        <taxon>Pseudomonadati</taxon>
        <taxon>Pseudomonadota</taxon>
        <taxon>Betaproteobacteria</taxon>
        <taxon>Nitrosomonadales</taxon>
        <taxon>Methylophilaceae</taxon>
        <taxon>Methylobacillus</taxon>
    </lineage>
</organism>
<evidence type="ECO:0000259" key="2">
    <source>
        <dbReference type="Pfam" id="PF18914"/>
    </source>
</evidence>
<feature type="chain" id="PRO_5045538245" evidence="1">
    <location>
        <begin position="27"/>
        <end position="96"/>
    </location>
</feature>
<proteinExistence type="predicted"/>
<accession>A0ABW8GMM7</accession>
<dbReference type="InterPro" id="IPR043724">
    <property type="entry name" value="DUF5666"/>
</dbReference>
<reference evidence="3 4" key="1">
    <citation type="submission" date="2024-11" db="EMBL/GenBank/DDBJ databases">
        <authorList>
            <person name="Kaparullina E.N."/>
            <person name="Delegan Y.A."/>
            <person name="Doronina N.V."/>
        </authorList>
    </citation>
    <scope>NUCLEOTIDE SEQUENCE [LARGE SCALE GENOMIC DNA]</scope>
    <source>
        <strain evidence="3 4">7sh_L</strain>
    </source>
</reference>
<gene>
    <name evidence="3" type="ORF">ACIKP9_10315</name>
</gene>